<keyword evidence="1" id="KW-1133">Transmembrane helix</keyword>
<feature type="transmembrane region" description="Helical" evidence="1">
    <location>
        <begin position="36"/>
        <end position="56"/>
    </location>
</feature>
<dbReference type="Pfam" id="PF11457">
    <property type="entry name" value="DUF3021"/>
    <property type="match status" value="1"/>
</dbReference>
<evidence type="ECO:0000256" key="1">
    <source>
        <dbReference type="SAM" id="Phobius"/>
    </source>
</evidence>
<proteinExistence type="predicted"/>
<protein>
    <submittedName>
        <fullName evidence="2">DUF3021 domain-containing protein</fullName>
    </submittedName>
</protein>
<keyword evidence="1" id="KW-0812">Transmembrane</keyword>
<feature type="transmembrane region" description="Helical" evidence="1">
    <location>
        <begin position="63"/>
        <end position="85"/>
    </location>
</feature>
<comment type="caution">
    <text evidence="2">The sequence shown here is derived from an EMBL/GenBank/DDBJ whole genome shotgun (WGS) entry which is preliminary data.</text>
</comment>
<dbReference type="RefSeq" id="WP_248596842.1">
    <property type="nucleotide sequence ID" value="NZ_JAJIAR010000010.1"/>
</dbReference>
<dbReference type="InterPro" id="IPR021560">
    <property type="entry name" value="DUF3021"/>
</dbReference>
<dbReference type="EMBL" id="JAJIAR010000010">
    <property type="protein sequence ID" value="MCK8611919.1"/>
    <property type="molecule type" value="Genomic_DNA"/>
</dbReference>
<feature type="transmembrane region" description="Helical" evidence="1">
    <location>
        <begin position="12"/>
        <end position="30"/>
    </location>
</feature>
<name>A0ABT0I031_9LACO</name>
<dbReference type="Proteomes" id="UP001522816">
    <property type="component" value="Unassembled WGS sequence"/>
</dbReference>
<evidence type="ECO:0000313" key="2">
    <source>
        <dbReference type="EMBL" id="MCK8611919.1"/>
    </source>
</evidence>
<reference evidence="2 3" key="1">
    <citation type="submission" date="2021-11" db="EMBL/GenBank/DDBJ databases">
        <title>Comparative genomics of bee honey and flower isolates.</title>
        <authorList>
            <person name="Bechtner J.D."/>
            <person name="Gallus M.K."/>
            <person name="Ehrmann M."/>
        </authorList>
    </citation>
    <scope>NUCLEOTIDE SEQUENCE [LARGE SCALE GENOMIC DNA]</scope>
    <source>
        <strain evidence="2 3">7</strain>
    </source>
</reference>
<accession>A0ABT0I031</accession>
<keyword evidence="3" id="KW-1185">Reference proteome</keyword>
<feature type="transmembrane region" description="Helical" evidence="1">
    <location>
        <begin position="97"/>
        <end position="119"/>
    </location>
</feature>
<gene>
    <name evidence="2" type="ORF">LNP10_05320</name>
</gene>
<evidence type="ECO:0000313" key="3">
    <source>
        <dbReference type="Proteomes" id="UP001522816"/>
    </source>
</evidence>
<organism evidence="2 3">
    <name type="scientific">Apilactobacillus nanyangensis</name>
    <dbReference type="NCBI Taxonomy" id="2799579"/>
    <lineage>
        <taxon>Bacteria</taxon>
        <taxon>Bacillati</taxon>
        <taxon>Bacillota</taxon>
        <taxon>Bacilli</taxon>
        <taxon>Lactobacillales</taxon>
        <taxon>Lactobacillaceae</taxon>
        <taxon>Apilactobacillus</taxon>
    </lineage>
</organism>
<sequence length="142" mass="16532">MNLCWSLFKRFFIGMLIGSFLYVVTGVYINNSSYNISDRLIFLFASGLIGLLSVIFKSEKIGIVWEFIIHGVLSYIIVVALNLVITPYFDFWNPKIFTTFTFEFLVIYVIICTSSIVTFHRSTKEINDEITKRKQKMNQKNN</sequence>
<keyword evidence="1" id="KW-0472">Membrane</keyword>